<keyword evidence="7 10" id="KW-0067">ATP-binding</keyword>
<gene>
    <name evidence="10" type="primary">miaA</name>
    <name evidence="12" type="ORF">MYP_487</name>
</gene>
<dbReference type="GO" id="GO:0005524">
    <property type="term" value="F:ATP binding"/>
    <property type="evidence" value="ECO:0007669"/>
    <property type="project" value="UniProtKB-UniRule"/>
</dbReference>
<comment type="subunit">
    <text evidence="10">Monomer.</text>
</comment>
<sequence>MLIFIIGLKVEGKYLIVIAGPTAVGKTDLCVELAQHFGVPVISADSRQFFKEMNIGTAKPTTAEMQGVTHYFIDSHSIAEPFNAGLYSEEALRLIDHLFIEKDLLILTGGSGLYIKAVCEGFDEMPEVEEETRNKLVSEFNDKGLSPFLEELKISDPVYYEQVDKANHQRILRALEVIRTTGVPFSFYRKNEKTSRNFHIIKIALERPREELYERINRRMDLMLEAGLEAEVKALIQYKNTNALQTVGYKEVFDFLDGVYDREEMIRLLKRNSRRYAKRQLTWFKKDKEYHWFNPVQKAEIINFIKAESERRKA</sequence>
<feature type="site" description="Interaction with substrate tRNA" evidence="10">
    <location>
        <position position="111"/>
    </location>
</feature>
<feature type="site" description="Interaction with substrate tRNA" evidence="10">
    <location>
        <position position="133"/>
    </location>
</feature>
<dbReference type="PANTHER" id="PTHR11088:SF60">
    <property type="entry name" value="TRNA DIMETHYLALLYLTRANSFERASE"/>
    <property type="match status" value="1"/>
</dbReference>
<reference evidence="12 13" key="1">
    <citation type="submission" date="2014-09" db="EMBL/GenBank/DDBJ databases">
        <title>Sporocytophaga myxococcoides PG-01 genome sequencing.</title>
        <authorList>
            <person name="Liu L."/>
            <person name="Gao P.J."/>
            <person name="Chen G.J."/>
            <person name="Wang L.S."/>
        </authorList>
    </citation>
    <scope>NUCLEOTIDE SEQUENCE [LARGE SCALE GENOMIC DNA]</scope>
    <source>
        <strain evidence="12 13">PG-01</strain>
    </source>
</reference>
<dbReference type="Gene3D" id="1.10.20.140">
    <property type="match status" value="1"/>
</dbReference>
<dbReference type="Pfam" id="PF01715">
    <property type="entry name" value="IPPT"/>
    <property type="match status" value="1"/>
</dbReference>
<dbReference type="InterPro" id="IPR039657">
    <property type="entry name" value="Dimethylallyltransferase"/>
</dbReference>
<feature type="binding site" evidence="10">
    <location>
        <begin position="22"/>
        <end position="27"/>
    </location>
    <ligand>
        <name>substrate</name>
    </ligand>
</feature>
<evidence type="ECO:0000256" key="10">
    <source>
        <dbReference type="HAMAP-Rule" id="MF_00185"/>
    </source>
</evidence>
<comment type="cofactor">
    <cofactor evidence="1 10">
        <name>Mg(2+)</name>
        <dbReference type="ChEBI" id="CHEBI:18420"/>
    </cofactor>
</comment>
<evidence type="ECO:0000256" key="4">
    <source>
        <dbReference type="ARBA" id="ARBA00022679"/>
    </source>
</evidence>
<dbReference type="InterPro" id="IPR027417">
    <property type="entry name" value="P-loop_NTPase"/>
</dbReference>
<comment type="function">
    <text evidence="2 10">Catalyzes the transfer of a dimethylallyl group onto the adenine at position 37 in tRNAs that read codons beginning with uridine, leading to the formation of N6-(dimethylallyl)adenosine (i(6)A).</text>
</comment>
<dbReference type="NCBIfam" id="TIGR00174">
    <property type="entry name" value="miaA"/>
    <property type="match status" value="1"/>
</dbReference>
<feature type="region of interest" description="Interaction with substrate tRNA" evidence="10">
    <location>
        <begin position="169"/>
        <end position="173"/>
    </location>
</feature>
<keyword evidence="4 10" id="KW-0808">Transferase</keyword>
<evidence type="ECO:0000256" key="7">
    <source>
        <dbReference type="ARBA" id="ARBA00022840"/>
    </source>
</evidence>
<dbReference type="Proteomes" id="UP000030185">
    <property type="component" value="Unassembled WGS sequence"/>
</dbReference>
<dbReference type="GO" id="GO:0052381">
    <property type="term" value="F:tRNA dimethylallyltransferase activity"/>
    <property type="evidence" value="ECO:0007669"/>
    <property type="project" value="UniProtKB-UniRule"/>
</dbReference>
<feature type="binding site" evidence="10">
    <location>
        <begin position="20"/>
        <end position="27"/>
    </location>
    <ligand>
        <name>ATP</name>
        <dbReference type="ChEBI" id="CHEBI:30616"/>
    </ligand>
</feature>
<accession>A0A098L8V0</accession>
<dbReference type="PANTHER" id="PTHR11088">
    <property type="entry name" value="TRNA DIMETHYLALLYLTRANSFERASE"/>
    <property type="match status" value="1"/>
</dbReference>
<dbReference type="EMBL" id="BBLT01000001">
    <property type="protein sequence ID" value="GAL83261.1"/>
    <property type="molecule type" value="Genomic_DNA"/>
</dbReference>
<keyword evidence="8 10" id="KW-0460">Magnesium</keyword>
<dbReference type="RefSeq" id="WP_231569989.1">
    <property type="nucleotide sequence ID" value="NZ_BBLT01000001.1"/>
</dbReference>
<feature type="region of interest" description="Interaction with substrate tRNA" evidence="10">
    <location>
        <begin position="45"/>
        <end position="48"/>
    </location>
</feature>
<dbReference type="InterPro" id="IPR008144">
    <property type="entry name" value="Guanylate_kin-like_dom"/>
</dbReference>
<dbReference type="InterPro" id="IPR018022">
    <property type="entry name" value="IPT"/>
</dbReference>
<dbReference type="AlphaFoldDB" id="A0A098L8V0"/>
<evidence type="ECO:0000256" key="2">
    <source>
        <dbReference type="ARBA" id="ARBA00003213"/>
    </source>
</evidence>
<dbReference type="eggNOG" id="COG0324">
    <property type="taxonomic scope" value="Bacteria"/>
</dbReference>
<dbReference type="PROSITE" id="PS50052">
    <property type="entry name" value="GUANYLATE_KINASE_2"/>
    <property type="match status" value="1"/>
</dbReference>
<dbReference type="EC" id="2.5.1.75" evidence="10"/>
<evidence type="ECO:0000259" key="11">
    <source>
        <dbReference type="PROSITE" id="PS50052"/>
    </source>
</evidence>
<dbReference type="STRING" id="153721.MYP_487"/>
<comment type="caution">
    <text evidence="10">Lacks conserved residue(s) required for the propagation of feature annotation.</text>
</comment>
<keyword evidence="13" id="KW-1185">Reference proteome</keyword>
<dbReference type="SUPFAM" id="SSF52540">
    <property type="entry name" value="P-loop containing nucleoside triphosphate hydrolases"/>
    <property type="match status" value="2"/>
</dbReference>
<keyword evidence="6 10" id="KW-0547">Nucleotide-binding</keyword>
<evidence type="ECO:0000256" key="1">
    <source>
        <dbReference type="ARBA" id="ARBA00001946"/>
    </source>
</evidence>
<evidence type="ECO:0000256" key="9">
    <source>
        <dbReference type="ARBA" id="ARBA00049563"/>
    </source>
</evidence>
<evidence type="ECO:0000256" key="3">
    <source>
        <dbReference type="ARBA" id="ARBA00005842"/>
    </source>
</evidence>
<dbReference type="GO" id="GO:0006400">
    <property type="term" value="P:tRNA modification"/>
    <property type="evidence" value="ECO:0007669"/>
    <property type="project" value="TreeGrafter"/>
</dbReference>
<evidence type="ECO:0000256" key="5">
    <source>
        <dbReference type="ARBA" id="ARBA00022694"/>
    </source>
</evidence>
<evidence type="ECO:0000256" key="8">
    <source>
        <dbReference type="ARBA" id="ARBA00022842"/>
    </source>
</evidence>
<dbReference type="HAMAP" id="MF_00185">
    <property type="entry name" value="IPP_trans"/>
    <property type="match status" value="1"/>
</dbReference>
<name>A0A098L8V0_9BACT</name>
<dbReference type="Gene3D" id="3.40.50.300">
    <property type="entry name" value="P-loop containing nucleotide triphosphate hydrolases"/>
    <property type="match status" value="1"/>
</dbReference>
<comment type="catalytic activity">
    <reaction evidence="9 10">
        <text>adenosine(37) in tRNA + dimethylallyl diphosphate = N(6)-dimethylallyladenosine(37) in tRNA + diphosphate</text>
        <dbReference type="Rhea" id="RHEA:26482"/>
        <dbReference type="Rhea" id="RHEA-COMP:10162"/>
        <dbReference type="Rhea" id="RHEA-COMP:10375"/>
        <dbReference type="ChEBI" id="CHEBI:33019"/>
        <dbReference type="ChEBI" id="CHEBI:57623"/>
        <dbReference type="ChEBI" id="CHEBI:74411"/>
        <dbReference type="ChEBI" id="CHEBI:74415"/>
        <dbReference type="EC" id="2.5.1.75"/>
    </reaction>
</comment>
<evidence type="ECO:0000313" key="13">
    <source>
        <dbReference type="Proteomes" id="UP000030185"/>
    </source>
</evidence>
<keyword evidence="5 10" id="KW-0819">tRNA processing</keyword>
<organism evidence="12 13">
    <name type="scientific">Sporocytophaga myxococcoides</name>
    <dbReference type="NCBI Taxonomy" id="153721"/>
    <lineage>
        <taxon>Bacteria</taxon>
        <taxon>Pseudomonadati</taxon>
        <taxon>Bacteroidota</taxon>
        <taxon>Cytophagia</taxon>
        <taxon>Cytophagales</taxon>
        <taxon>Cytophagaceae</taxon>
        <taxon>Sporocytophaga</taxon>
    </lineage>
</organism>
<comment type="caution">
    <text evidence="12">The sequence shown here is derived from an EMBL/GenBank/DDBJ whole genome shotgun (WGS) entry which is preliminary data.</text>
</comment>
<evidence type="ECO:0000256" key="6">
    <source>
        <dbReference type="ARBA" id="ARBA00022741"/>
    </source>
</evidence>
<evidence type="ECO:0000313" key="12">
    <source>
        <dbReference type="EMBL" id="GAL83261.1"/>
    </source>
</evidence>
<protein>
    <recommendedName>
        <fullName evidence="10">tRNA dimethylallyltransferase</fullName>
        <ecNumber evidence="10">2.5.1.75</ecNumber>
    </recommendedName>
    <alternativeName>
        <fullName evidence="10">Dimethylallyl diphosphate:tRNA dimethylallyltransferase</fullName>
        <shortName evidence="10">DMAPP:tRNA dimethylallyltransferase</shortName>
        <shortName evidence="10">DMATase</shortName>
    </alternativeName>
    <alternativeName>
        <fullName evidence="10">Isopentenyl-diphosphate:tRNA isopentenyltransferase</fullName>
        <shortName evidence="10">IPP transferase</shortName>
        <shortName evidence="10">IPPT</shortName>
        <shortName evidence="10">IPTase</shortName>
    </alternativeName>
</protein>
<proteinExistence type="inferred from homology"/>
<feature type="domain" description="Guanylate kinase-like" evidence="11">
    <location>
        <begin position="13"/>
        <end position="206"/>
    </location>
</feature>
<comment type="similarity">
    <text evidence="3 10">Belongs to the IPP transferase family.</text>
</comment>